<dbReference type="Gene3D" id="3.40.50.720">
    <property type="entry name" value="NAD(P)-binding Rossmann-like Domain"/>
    <property type="match status" value="1"/>
</dbReference>
<dbReference type="EMBL" id="VNIM01000037">
    <property type="protein sequence ID" value="TVV74163.1"/>
    <property type="molecule type" value="Genomic_DNA"/>
</dbReference>
<protein>
    <submittedName>
        <fullName evidence="2">SDR family oxidoreductase</fullName>
    </submittedName>
</protein>
<dbReference type="Pfam" id="PF00106">
    <property type="entry name" value="adh_short"/>
    <property type="match status" value="1"/>
</dbReference>
<sequence length="279" mass="29080">MGGPQMSDADNTLAVVTGAAGGMGRAIADAFAAEGRPLILSDLLREPLETVSWTLSGHVSTDLVSGDLTADEYPNRLIAALKGRRIGALVHTAGVSPSMADGRRVFAINFTATKRLVEALLPSMAQGGVAVLIASNSGQILSRPMFDNAVRKMLRGKSPLIARLMLRSSRTAYPLSKRAVQLYAQAMAPAFGAAGARIVSLSPGIIDTDMGRLEYEAGPEMQRMIDVTPLGRSGRAEEIASVVAFLASPKASYISGTDILVDGGTIAGIEAAGGVMKLR</sequence>
<evidence type="ECO:0000313" key="3">
    <source>
        <dbReference type="Proteomes" id="UP000318681"/>
    </source>
</evidence>
<dbReference type="InterPro" id="IPR002347">
    <property type="entry name" value="SDR_fam"/>
</dbReference>
<proteinExistence type="inferred from homology"/>
<dbReference type="OrthoDB" id="7570124at2"/>
<dbReference type="InterPro" id="IPR036291">
    <property type="entry name" value="NAD(P)-bd_dom_sf"/>
</dbReference>
<accession>A0A558R442</accession>
<dbReference type="AlphaFoldDB" id="A0A558R442"/>
<dbReference type="PANTHER" id="PTHR42760">
    <property type="entry name" value="SHORT-CHAIN DEHYDROGENASES/REDUCTASES FAMILY MEMBER"/>
    <property type="match status" value="1"/>
</dbReference>
<comment type="caution">
    <text evidence="2">The sequence shown here is derived from an EMBL/GenBank/DDBJ whole genome shotgun (WGS) entry which is preliminary data.</text>
</comment>
<dbReference type="SUPFAM" id="SSF51735">
    <property type="entry name" value="NAD(P)-binding Rossmann-fold domains"/>
    <property type="match status" value="1"/>
</dbReference>
<evidence type="ECO:0000313" key="2">
    <source>
        <dbReference type="EMBL" id="TVV74163.1"/>
    </source>
</evidence>
<gene>
    <name evidence="2" type="ORF">FOY91_10555</name>
</gene>
<keyword evidence="3" id="KW-1185">Reference proteome</keyword>
<reference evidence="2 3" key="1">
    <citation type="submission" date="2019-07" db="EMBL/GenBank/DDBJ databases">
        <title>Sphingomonas solaris sp. nov., isolated from a solar panel from Boston, Massachusetts.</title>
        <authorList>
            <person name="Tanner K."/>
            <person name="Pascual J."/>
            <person name="Mancuso C."/>
            <person name="Pereto J."/>
            <person name="Khalil A."/>
            <person name="Vilanova C."/>
        </authorList>
    </citation>
    <scope>NUCLEOTIDE SEQUENCE [LARGE SCALE GENOMIC DNA]</scope>
    <source>
        <strain evidence="2 3">R4DWN</strain>
    </source>
</reference>
<comment type="similarity">
    <text evidence="1">Belongs to the short-chain dehydrogenases/reductases (SDR) family.</text>
</comment>
<dbReference type="CDD" id="cd05233">
    <property type="entry name" value="SDR_c"/>
    <property type="match status" value="1"/>
</dbReference>
<evidence type="ECO:0000256" key="1">
    <source>
        <dbReference type="ARBA" id="ARBA00006484"/>
    </source>
</evidence>
<dbReference type="PANTHER" id="PTHR42760:SF78">
    <property type="entry name" value="3-OXOACYL-[ACYL-CARRIER-PROTEIN] REDUCTASE [NADH]"/>
    <property type="match status" value="1"/>
</dbReference>
<dbReference type="Proteomes" id="UP000318681">
    <property type="component" value="Unassembled WGS sequence"/>
</dbReference>
<dbReference type="GO" id="GO:0016616">
    <property type="term" value="F:oxidoreductase activity, acting on the CH-OH group of donors, NAD or NADP as acceptor"/>
    <property type="evidence" value="ECO:0007669"/>
    <property type="project" value="TreeGrafter"/>
</dbReference>
<dbReference type="PRINTS" id="PR00081">
    <property type="entry name" value="GDHRDH"/>
</dbReference>
<dbReference type="Pfam" id="PF13561">
    <property type="entry name" value="adh_short_C2"/>
    <property type="match status" value="1"/>
</dbReference>
<organism evidence="2 3">
    <name type="scientific">Alterirhizorhabdus solaris</name>
    <dbReference type="NCBI Taxonomy" id="2529389"/>
    <lineage>
        <taxon>Bacteria</taxon>
        <taxon>Pseudomonadati</taxon>
        <taxon>Pseudomonadota</taxon>
        <taxon>Alphaproteobacteria</taxon>
        <taxon>Sphingomonadales</taxon>
        <taxon>Rhizorhabdaceae</taxon>
        <taxon>Alterirhizorhabdus</taxon>
    </lineage>
</organism>
<name>A0A558R442_9SPHN</name>